<accession>A0ABS5ANR5</accession>
<comment type="cofactor">
    <cofactor evidence="1">
        <name>pyridoxal 5'-phosphate</name>
        <dbReference type="ChEBI" id="CHEBI:597326"/>
    </cofactor>
</comment>
<dbReference type="InterPro" id="IPR022644">
    <property type="entry name" value="De-COase2_N"/>
</dbReference>
<evidence type="ECO:0000259" key="3">
    <source>
        <dbReference type="Pfam" id="PF02784"/>
    </source>
</evidence>
<dbReference type="PRINTS" id="PR01179">
    <property type="entry name" value="ODADCRBXLASE"/>
</dbReference>
<dbReference type="EC" id="4.1.1.20" evidence="4"/>
<dbReference type="SUPFAM" id="SSF50621">
    <property type="entry name" value="Alanine racemase C-terminal domain-like"/>
    <property type="match status" value="1"/>
</dbReference>
<reference evidence="4 5" key="1">
    <citation type="submission" date="2021-03" db="EMBL/GenBank/DDBJ databases">
        <title>Sequencing the genomes of 1000 actinobacteria strains.</title>
        <authorList>
            <person name="Klenk H.-P."/>
        </authorList>
    </citation>
    <scope>NUCLEOTIDE SEQUENCE [LARGE SCALE GENOMIC DNA]</scope>
    <source>
        <strain evidence="4 5">DSM 44580</strain>
    </source>
</reference>
<feature type="domain" description="Orn/DAP/Arg decarboxylase 2 N-terminal" evidence="3">
    <location>
        <begin position="49"/>
        <end position="287"/>
    </location>
</feature>
<dbReference type="Proteomes" id="UP001519363">
    <property type="component" value="Unassembled WGS sequence"/>
</dbReference>
<sequence>MDLPPSAEGRPALDTTAVPPHVRADLLARAGDPHHPVSGYLYDPAVAAARVRELRAALPDWAAVCYAVKANTFRPLLAAMAPHLDGFEVSSVSEADLARSVAPSALLVSSGPGKTVPTLEALLRNEVGVVNAESPLELARLSAAAGALGRRVPVTVRVNPKWVEVTGSLTMGGTASVFGVPEEDVPSVVRLALDLPNLDLVGFHVHAVCQNMDARAHAAYVRWCLEWAVATAHGHGVDLRVVGVGGGLGVPFEGGPEFDTVEFSRCLGEWSPPPGVRVVFEPGRWCVTDAGWYAAEVVDVKHAYGTWFAVLRGGINHFQLPTSWDIRHPFAVLPVDTWPWDCPRPEAVDVPVTVVGELCTPEDTLARDFHVSRVRAGDLVVFPMAGSYGYEFAMPNFLGHPVAERWVVA</sequence>
<evidence type="ECO:0000256" key="1">
    <source>
        <dbReference type="ARBA" id="ARBA00001933"/>
    </source>
</evidence>
<keyword evidence="4" id="KW-0456">Lyase</keyword>
<dbReference type="Gene3D" id="2.40.37.10">
    <property type="entry name" value="Lyase, Ornithine Decarboxylase, Chain A, domain 1"/>
    <property type="match status" value="1"/>
</dbReference>
<dbReference type="Gene3D" id="3.20.20.10">
    <property type="entry name" value="Alanine racemase"/>
    <property type="match status" value="1"/>
</dbReference>
<name>A0ABS5ANR5_9PSEU</name>
<dbReference type="InterPro" id="IPR009006">
    <property type="entry name" value="Ala_racemase/Decarboxylase_C"/>
</dbReference>
<dbReference type="Pfam" id="PF02784">
    <property type="entry name" value="Orn_Arg_deC_N"/>
    <property type="match status" value="1"/>
</dbReference>
<proteinExistence type="predicted"/>
<comment type="caution">
    <text evidence="4">The sequence shown here is derived from an EMBL/GenBank/DDBJ whole genome shotgun (WGS) entry which is preliminary data.</text>
</comment>
<dbReference type="GO" id="GO:0008836">
    <property type="term" value="F:diaminopimelate decarboxylase activity"/>
    <property type="evidence" value="ECO:0007669"/>
    <property type="project" value="UniProtKB-EC"/>
</dbReference>
<dbReference type="RefSeq" id="WP_209707488.1">
    <property type="nucleotide sequence ID" value="NZ_JAGIOO010000001.1"/>
</dbReference>
<keyword evidence="2" id="KW-0663">Pyridoxal phosphate</keyword>
<gene>
    <name evidence="4" type="ORF">JOF53_006706</name>
</gene>
<dbReference type="InterPro" id="IPR000183">
    <property type="entry name" value="Orn/DAP/Arg_de-COase"/>
</dbReference>
<evidence type="ECO:0000313" key="4">
    <source>
        <dbReference type="EMBL" id="MBP2477834.1"/>
    </source>
</evidence>
<dbReference type="PANTHER" id="PTHR43727:SF2">
    <property type="entry name" value="GROUP IV DECARBOXYLASE"/>
    <property type="match status" value="1"/>
</dbReference>
<evidence type="ECO:0000256" key="2">
    <source>
        <dbReference type="ARBA" id="ARBA00022898"/>
    </source>
</evidence>
<evidence type="ECO:0000313" key="5">
    <source>
        <dbReference type="Proteomes" id="UP001519363"/>
    </source>
</evidence>
<dbReference type="EMBL" id="JAGIOO010000001">
    <property type="protein sequence ID" value="MBP2477834.1"/>
    <property type="molecule type" value="Genomic_DNA"/>
</dbReference>
<dbReference type="PANTHER" id="PTHR43727">
    <property type="entry name" value="DIAMINOPIMELATE DECARBOXYLASE"/>
    <property type="match status" value="1"/>
</dbReference>
<protein>
    <submittedName>
        <fullName evidence="4">Diaminopimelate decarboxylase</fullName>
        <ecNumber evidence="4">4.1.1.20</ecNumber>
    </submittedName>
</protein>
<dbReference type="SUPFAM" id="SSF51419">
    <property type="entry name" value="PLP-binding barrel"/>
    <property type="match status" value="1"/>
</dbReference>
<keyword evidence="5" id="KW-1185">Reference proteome</keyword>
<dbReference type="InterPro" id="IPR029066">
    <property type="entry name" value="PLP-binding_barrel"/>
</dbReference>
<organism evidence="4 5">
    <name type="scientific">Crossiella equi</name>
    <dbReference type="NCBI Taxonomy" id="130796"/>
    <lineage>
        <taxon>Bacteria</taxon>
        <taxon>Bacillati</taxon>
        <taxon>Actinomycetota</taxon>
        <taxon>Actinomycetes</taxon>
        <taxon>Pseudonocardiales</taxon>
        <taxon>Pseudonocardiaceae</taxon>
        <taxon>Crossiella</taxon>
    </lineage>
</organism>